<name>A0AAD6ZKU6_9AGAR</name>
<dbReference type="EMBL" id="JARIHO010000040">
    <property type="protein sequence ID" value="KAJ7327914.1"/>
    <property type="molecule type" value="Genomic_DNA"/>
</dbReference>
<reference evidence="2" key="1">
    <citation type="submission" date="2023-03" db="EMBL/GenBank/DDBJ databases">
        <title>Massive genome expansion in bonnet fungi (Mycena s.s.) driven by repeated elements and novel gene families across ecological guilds.</title>
        <authorList>
            <consortium name="Lawrence Berkeley National Laboratory"/>
            <person name="Harder C.B."/>
            <person name="Miyauchi S."/>
            <person name="Viragh M."/>
            <person name="Kuo A."/>
            <person name="Thoen E."/>
            <person name="Andreopoulos B."/>
            <person name="Lu D."/>
            <person name="Skrede I."/>
            <person name="Drula E."/>
            <person name="Henrissat B."/>
            <person name="Morin E."/>
            <person name="Kohler A."/>
            <person name="Barry K."/>
            <person name="LaButti K."/>
            <person name="Morin E."/>
            <person name="Salamov A."/>
            <person name="Lipzen A."/>
            <person name="Mereny Z."/>
            <person name="Hegedus B."/>
            <person name="Baldrian P."/>
            <person name="Stursova M."/>
            <person name="Weitz H."/>
            <person name="Taylor A."/>
            <person name="Grigoriev I.V."/>
            <person name="Nagy L.G."/>
            <person name="Martin F."/>
            <person name="Kauserud H."/>
        </authorList>
    </citation>
    <scope>NUCLEOTIDE SEQUENCE</scope>
    <source>
        <strain evidence="2">CBHHK002</strain>
    </source>
</reference>
<evidence type="ECO:0000256" key="1">
    <source>
        <dbReference type="SAM" id="MobiDB-lite"/>
    </source>
</evidence>
<protein>
    <submittedName>
        <fullName evidence="2">Uncharacterized protein</fullName>
    </submittedName>
</protein>
<feature type="compositionally biased region" description="Basic residues" evidence="1">
    <location>
        <begin position="62"/>
        <end position="72"/>
    </location>
</feature>
<feature type="region of interest" description="Disordered" evidence="1">
    <location>
        <begin position="58"/>
        <end position="102"/>
    </location>
</feature>
<gene>
    <name evidence="2" type="ORF">DFH08DRAFT_1084595</name>
</gene>
<accession>A0AAD6ZKU6</accession>
<evidence type="ECO:0000313" key="2">
    <source>
        <dbReference type="EMBL" id="KAJ7327914.1"/>
    </source>
</evidence>
<keyword evidence="3" id="KW-1185">Reference proteome</keyword>
<dbReference type="AlphaFoldDB" id="A0AAD6ZKU6"/>
<comment type="caution">
    <text evidence="2">The sequence shown here is derived from an EMBL/GenBank/DDBJ whole genome shotgun (WGS) entry which is preliminary data.</text>
</comment>
<sequence>MPIRRPCASHVYLSSTLEVHTHQDIKRPPPSLVQTPAPSVGVVFIFSLDDVDWRLRASGAGRRSRPPARPRTRNAGDLDGDADESLDELEEEIEEEEGQTASASFRTREVVILGQAGKIVGYVLEKVLAPAQELAGLECTVHI</sequence>
<organism evidence="2 3">
    <name type="scientific">Mycena albidolilacea</name>
    <dbReference type="NCBI Taxonomy" id="1033008"/>
    <lineage>
        <taxon>Eukaryota</taxon>
        <taxon>Fungi</taxon>
        <taxon>Dikarya</taxon>
        <taxon>Basidiomycota</taxon>
        <taxon>Agaricomycotina</taxon>
        <taxon>Agaricomycetes</taxon>
        <taxon>Agaricomycetidae</taxon>
        <taxon>Agaricales</taxon>
        <taxon>Marasmiineae</taxon>
        <taxon>Mycenaceae</taxon>
        <taxon>Mycena</taxon>
    </lineage>
</organism>
<dbReference type="Proteomes" id="UP001218218">
    <property type="component" value="Unassembled WGS sequence"/>
</dbReference>
<feature type="compositionally biased region" description="Acidic residues" evidence="1">
    <location>
        <begin position="78"/>
        <end position="98"/>
    </location>
</feature>
<proteinExistence type="predicted"/>
<evidence type="ECO:0000313" key="3">
    <source>
        <dbReference type="Proteomes" id="UP001218218"/>
    </source>
</evidence>